<reference evidence="2" key="1">
    <citation type="submission" date="2015-06" db="EMBL/GenBank/DDBJ databases">
        <title>Expansion of signal transduction pathways in fungi by whole-genome duplication.</title>
        <authorList>
            <consortium name="DOE Joint Genome Institute"/>
            <person name="Corrochano L.M."/>
            <person name="Kuo A."/>
            <person name="Marcet-Houben M."/>
            <person name="Polaino S."/>
            <person name="Salamov A."/>
            <person name="Villalobos J.M."/>
            <person name="Alvarez M.I."/>
            <person name="Avalos J."/>
            <person name="Benito E.P."/>
            <person name="Benoit I."/>
            <person name="Burger G."/>
            <person name="Camino L.P."/>
            <person name="Canovas D."/>
            <person name="Cerda-Olmedo E."/>
            <person name="Cheng J.-F."/>
            <person name="Dominguez A."/>
            <person name="Elias M."/>
            <person name="Eslava A.P."/>
            <person name="Glaser F."/>
            <person name="Grimwood J."/>
            <person name="Gutierrez G."/>
            <person name="Heitman J."/>
            <person name="Henrissat B."/>
            <person name="Iturriaga E.A."/>
            <person name="Lang B.F."/>
            <person name="Lavin J.L."/>
            <person name="Lee S."/>
            <person name="Li W."/>
            <person name="Lindquist E."/>
            <person name="Lopez-Garcia S."/>
            <person name="Luque E.M."/>
            <person name="Marcos A.T."/>
            <person name="Martin J."/>
            <person name="McCluskey K."/>
            <person name="Medina H.R."/>
            <person name="Miralles-Duran A."/>
            <person name="Miyazaki A."/>
            <person name="Munoz-Torres E."/>
            <person name="Oguiza J.A."/>
            <person name="Ohm R."/>
            <person name="Olmedo M."/>
            <person name="Orejas M."/>
            <person name="Ortiz-Castellanos L."/>
            <person name="Pisabarro A.G."/>
            <person name="Rodriguez-Romero J."/>
            <person name="Ruiz-Herrera J."/>
            <person name="Ruiz-Vazquez R."/>
            <person name="Sanz C."/>
            <person name="Schackwitz W."/>
            <person name="Schmutz J."/>
            <person name="Shahriari M."/>
            <person name="Shelest E."/>
            <person name="Silva-Franco F."/>
            <person name="Soanes D."/>
            <person name="Syed K."/>
            <person name="Tagua V.G."/>
            <person name="Talbot N.J."/>
            <person name="Thon M."/>
            <person name="De vries R.P."/>
            <person name="Wiebenga A."/>
            <person name="Yadav J.S."/>
            <person name="Braun E.L."/>
            <person name="Baker S."/>
            <person name="Garre V."/>
            <person name="Horwitz B."/>
            <person name="Torres-Martinez S."/>
            <person name="Idnurm A."/>
            <person name="Herrera-Estrella A."/>
            <person name="Gabaldon T."/>
            <person name="Grigoriev I.V."/>
        </authorList>
    </citation>
    <scope>NUCLEOTIDE SEQUENCE [LARGE SCALE GENOMIC DNA]</scope>
    <source>
        <strain evidence="2">NRRL 1555(-)</strain>
    </source>
</reference>
<protein>
    <recommendedName>
        <fullName evidence="3">Hsp70 family protein</fullName>
    </recommendedName>
</protein>
<name>A0A167LXQ2_PHYB8</name>
<dbReference type="SUPFAM" id="SSF53067">
    <property type="entry name" value="Actin-like ATPase domain"/>
    <property type="match status" value="2"/>
</dbReference>
<evidence type="ECO:0008006" key="3">
    <source>
        <dbReference type="Google" id="ProtNLM"/>
    </source>
</evidence>
<dbReference type="GeneID" id="29002546"/>
<gene>
    <name evidence="1" type="ORF">PHYBLDRAFT_66428</name>
</gene>
<dbReference type="PANTHER" id="PTHR14187:SF5">
    <property type="entry name" value="HEAT SHOCK 70 KDA PROTEIN 12A"/>
    <property type="match status" value="1"/>
</dbReference>
<dbReference type="RefSeq" id="XP_018289347.1">
    <property type="nucleotide sequence ID" value="XM_018441640.1"/>
</dbReference>
<dbReference type="STRING" id="763407.A0A167LXQ2"/>
<evidence type="ECO:0000313" key="1">
    <source>
        <dbReference type="EMBL" id="OAD71307.1"/>
    </source>
</evidence>
<dbReference type="PANTHER" id="PTHR14187">
    <property type="entry name" value="ALPHA KINASE/ELONGATION FACTOR 2 KINASE"/>
    <property type="match status" value="1"/>
</dbReference>
<keyword evidence="2" id="KW-1185">Reference proteome</keyword>
<dbReference type="Proteomes" id="UP000077315">
    <property type="component" value="Unassembled WGS sequence"/>
</dbReference>
<organism evidence="1 2">
    <name type="scientific">Phycomyces blakesleeanus (strain ATCC 8743b / DSM 1359 / FGSC 10004 / NBRC 33097 / NRRL 1555)</name>
    <dbReference type="NCBI Taxonomy" id="763407"/>
    <lineage>
        <taxon>Eukaryota</taxon>
        <taxon>Fungi</taxon>
        <taxon>Fungi incertae sedis</taxon>
        <taxon>Mucoromycota</taxon>
        <taxon>Mucoromycotina</taxon>
        <taxon>Mucoromycetes</taxon>
        <taxon>Mucorales</taxon>
        <taxon>Phycomycetaceae</taxon>
        <taxon>Phycomyces</taxon>
    </lineage>
</organism>
<sequence>MSKNLNDYDIVVAIDFGTTYSGYYILEINNEIPYLEEYWGNDWKTKEAVSAMTYRSFTKTFYYWIRSFFYKNDVKVEDQDQDSLQYVSRVKILLDKAIKEDLPPLPPGWTLAKTIADYLQEMRRPIFKDILKRFPACADPSRYRYCMTVPTMWSDESKGIMREAAILAGFIKAQDEPGRLLIVDETLASALYCERTYPGLEFPDGSLCMICNAGGGTVDLATFEKDGSSGTHGIKEVTVGSGVTCGSSFLDIEFEAMLRERVSNYPSYTENYIQLSLAAFEQIFKDEFDGYGNSLADILHPGQTQNYIHTYPWIKNDDGFTTDEMRTRLFDPLVDQILGAMEKQFGQLEDQRQLDVLFITGGFANSPYLQHRIFETFKDRIKGFHIPEGIQLSAMRGGALFGIKPSSITQRILRRTYGIKLYSPTDEAWDNSWLEKDRFHVCIYKGEAVDDNKWITRKVVWNKEVLPIISLCAYDGSNESVPEYPRAKEVNLVTIFDTKARLDSREQVTNGVLVANICFGVDKIRVKVDLFGKEYEYVAGWDVIGEKSTQLYNIIEPSF</sequence>
<dbReference type="VEuPathDB" id="FungiDB:PHYBLDRAFT_66428"/>
<evidence type="ECO:0000313" key="2">
    <source>
        <dbReference type="Proteomes" id="UP000077315"/>
    </source>
</evidence>
<dbReference type="OrthoDB" id="2963168at2759"/>
<dbReference type="InParanoid" id="A0A167LXQ2"/>
<proteinExistence type="predicted"/>
<dbReference type="Gene3D" id="3.30.420.40">
    <property type="match status" value="1"/>
</dbReference>
<dbReference type="EMBL" id="KV440986">
    <property type="protein sequence ID" value="OAD71307.1"/>
    <property type="molecule type" value="Genomic_DNA"/>
</dbReference>
<dbReference type="AlphaFoldDB" id="A0A167LXQ2"/>
<dbReference type="InterPro" id="IPR043129">
    <property type="entry name" value="ATPase_NBD"/>
</dbReference>
<accession>A0A167LXQ2</accession>